<accession>A0A084G7Q7</accession>
<feature type="transmembrane region" description="Helical" evidence="9">
    <location>
        <begin position="57"/>
        <end position="79"/>
    </location>
</feature>
<dbReference type="HOGENOM" id="CLU_022195_0_2_1"/>
<keyword evidence="5" id="KW-0479">Metal-binding</keyword>
<dbReference type="GO" id="GO:0004497">
    <property type="term" value="F:monooxygenase activity"/>
    <property type="evidence" value="ECO:0007669"/>
    <property type="project" value="UniProtKB-KW"/>
</dbReference>
<name>A0A084G7Q7_PSEDA</name>
<keyword evidence="7" id="KW-0408">Iron</keyword>
<dbReference type="Gene3D" id="1.10.630.10">
    <property type="entry name" value="Cytochrome P450"/>
    <property type="match status" value="1"/>
</dbReference>
<keyword evidence="6" id="KW-0560">Oxidoreductase</keyword>
<evidence type="ECO:0008006" key="12">
    <source>
        <dbReference type="Google" id="ProtNLM"/>
    </source>
</evidence>
<evidence type="ECO:0000313" key="11">
    <source>
        <dbReference type="Proteomes" id="UP000028545"/>
    </source>
</evidence>
<organism evidence="10 11">
    <name type="scientific">Pseudallescheria apiosperma</name>
    <name type="common">Scedosporium apiospermum</name>
    <dbReference type="NCBI Taxonomy" id="563466"/>
    <lineage>
        <taxon>Eukaryota</taxon>
        <taxon>Fungi</taxon>
        <taxon>Dikarya</taxon>
        <taxon>Ascomycota</taxon>
        <taxon>Pezizomycotina</taxon>
        <taxon>Sordariomycetes</taxon>
        <taxon>Hypocreomycetidae</taxon>
        <taxon>Microascales</taxon>
        <taxon>Microascaceae</taxon>
        <taxon>Scedosporium</taxon>
    </lineage>
</organism>
<keyword evidence="4" id="KW-0349">Heme</keyword>
<dbReference type="GO" id="GO:0005506">
    <property type="term" value="F:iron ion binding"/>
    <property type="evidence" value="ECO:0007669"/>
    <property type="project" value="InterPro"/>
</dbReference>
<feature type="transmembrane region" description="Helical" evidence="9">
    <location>
        <begin position="239"/>
        <end position="257"/>
    </location>
</feature>
<evidence type="ECO:0000313" key="10">
    <source>
        <dbReference type="EMBL" id="KEZ43369.1"/>
    </source>
</evidence>
<dbReference type="PANTHER" id="PTHR46206:SF6">
    <property type="entry name" value="CYTOCHROME P450 MONOOXYGENASE AN1598-RELATED"/>
    <property type="match status" value="1"/>
</dbReference>
<dbReference type="GO" id="GO:0016705">
    <property type="term" value="F:oxidoreductase activity, acting on paired donors, with incorporation or reduction of molecular oxygen"/>
    <property type="evidence" value="ECO:0007669"/>
    <property type="project" value="InterPro"/>
</dbReference>
<protein>
    <recommendedName>
        <fullName evidence="12">Cytochrome P450</fullName>
    </recommendedName>
</protein>
<sequence length="413" mass="46490">MALSLVLPLVEPYERIKEQLVVMQHALAPLNLTKWQIARLLAAQVYRDTSPVARASLIVFFSVSLILALDSFVLHPYIFSLQRLGVPKLKPSKGKHAFDYKPMLDEAAAKYPDRPWFFGYSGFEFVVFPSAYVNEIRRLPAKTASLVDFLTTVQFGGYKLIGTDDSSNTLHKTASTDLARSIGPLGLARQETARRAWESSLGPCPQWKKVSLFWTVLDVVVATGATGIVGEPLSRDKRWLRAVPLLPVGAGIGVYFSSLFPRLLRPMAATVFYFPALMIYKYMSYLLRPTIEQALREHDSSANGNGKAEKKITLVHMLMSRYKQGEFNYDQLVKDIITATLESTPTTAVSIYWMLTELLQRPDLVEELREEIIGVLQDGKLPPTQLTELTKLDSFMREMVLLTEMNQWGSAAY</sequence>
<evidence type="ECO:0000256" key="4">
    <source>
        <dbReference type="ARBA" id="ARBA00022617"/>
    </source>
</evidence>
<dbReference type="GO" id="GO:0016020">
    <property type="term" value="C:membrane"/>
    <property type="evidence" value="ECO:0007669"/>
    <property type="project" value="UniProtKB-SubCell"/>
</dbReference>
<dbReference type="KEGG" id="sapo:SAPIO_CDS4831"/>
<dbReference type="Proteomes" id="UP000028545">
    <property type="component" value="Unassembled WGS sequence"/>
</dbReference>
<dbReference type="OMA" id="EEYACAR"/>
<comment type="cofactor">
    <cofactor evidence="1">
        <name>heme</name>
        <dbReference type="ChEBI" id="CHEBI:30413"/>
    </cofactor>
</comment>
<dbReference type="InterPro" id="IPR001128">
    <property type="entry name" value="Cyt_P450"/>
</dbReference>
<dbReference type="OrthoDB" id="1844152at2759"/>
<evidence type="ECO:0000256" key="8">
    <source>
        <dbReference type="ARBA" id="ARBA00023033"/>
    </source>
</evidence>
<feature type="transmembrane region" description="Helical" evidence="9">
    <location>
        <begin position="263"/>
        <end position="280"/>
    </location>
</feature>
<keyword evidence="9" id="KW-1133">Transmembrane helix</keyword>
<dbReference type="PANTHER" id="PTHR46206">
    <property type="entry name" value="CYTOCHROME P450"/>
    <property type="match status" value="1"/>
</dbReference>
<reference evidence="10 11" key="1">
    <citation type="journal article" date="2014" name="Genome Announc.">
        <title>Draft genome sequence of the pathogenic fungus Scedosporium apiospermum.</title>
        <authorList>
            <person name="Vandeputte P."/>
            <person name="Ghamrawi S."/>
            <person name="Rechenmann M."/>
            <person name="Iltis A."/>
            <person name="Giraud S."/>
            <person name="Fleury M."/>
            <person name="Thornton C."/>
            <person name="Delhaes L."/>
            <person name="Meyer W."/>
            <person name="Papon N."/>
            <person name="Bouchara J.P."/>
        </authorList>
    </citation>
    <scope>NUCLEOTIDE SEQUENCE [LARGE SCALE GENOMIC DNA]</scope>
    <source>
        <strain evidence="10 11">IHEM 14462</strain>
    </source>
</reference>
<evidence type="ECO:0000256" key="2">
    <source>
        <dbReference type="ARBA" id="ARBA00004167"/>
    </source>
</evidence>
<keyword evidence="11" id="KW-1185">Reference proteome</keyword>
<keyword evidence="9" id="KW-0472">Membrane</keyword>
<dbReference type="VEuPathDB" id="FungiDB:SAPIO_CDS4831"/>
<dbReference type="SUPFAM" id="SSF48264">
    <property type="entry name" value="Cytochrome P450"/>
    <property type="match status" value="1"/>
</dbReference>
<evidence type="ECO:0000256" key="5">
    <source>
        <dbReference type="ARBA" id="ARBA00022723"/>
    </source>
</evidence>
<evidence type="ECO:0000256" key="7">
    <source>
        <dbReference type="ARBA" id="ARBA00023004"/>
    </source>
</evidence>
<comment type="caution">
    <text evidence="10">The sequence shown here is derived from an EMBL/GenBank/DDBJ whole genome shotgun (WGS) entry which is preliminary data.</text>
</comment>
<dbReference type="AlphaFoldDB" id="A0A084G7Q7"/>
<dbReference type="Pfam" id="PF00067">
    <property type="entry name" value="p450"/>
    <property type="match status" value="1"/>
</dbReference>
<dbReference type="GeneID" id="27723903"/>
<comment type="subcellular location">
    <subcellularLocation>
        <location evidence="2">Membrane</location>
        <topology evidence="2">Single-pass membrane protein</topology>
    </subcellularLocation>
</comment>
<gene>
    <name evidence="10" type="ORF">SAPIO_CDS4831</name>
</gene>
<proteinExistence type="inferred from homology"/>
<evidence type="ECO:0000256" key="3">
    <source>
        <dbReference type="ARBA" id="ARBA00010617"/>
    </source>
</evidence>
<evidence type="ECO:0000256" key="1">
    <source>
        <dbReference type="ARBA" id="ARBA00001971"/>
    </source>
</evidence>
<dbReference type="RefSeq" id="XP_016643168.1">
    <property type="nucleotide sequence ID" value="XM_016787289.1"/>
</dbReference>
<keyword evidence="8" id="KW-0503">Monooxygenase</keyword>
<dbReference type="InterPro" id="IPR036396">
    <property type="entry name" value="Cyt_P450_sf"/>
</dbReference>
<comment type="similarity">
    <text evidence="3">Belongs to the cytochrome P450 family.</text>
</comment>
<evidence type="ECO:0000256" key="9">
    <source>
        <dbReference type="SAM" id="Phobius"/>
    </source>
</evidence>
<dbReference type="EMBL" id="JOWA01000094">
    <property type="protein sequence ID" value="KEZ43369.1"/>
    <property type="molecule type" value="Genomic_DNA"/>
</dbReference>
<keyword evidence="9" id="KW-0812">Transmembrane</keyword>
<evidence type="ECO:0000256" key="6">
    <source>
        <dbReference type="ARBA" id="ARBA00023002"/>
    </source>
</evidence>
<dbReference type="GO" id="GO:0020037">
    <property type="term" value="F:heme binding"/>
    <property type="evidence" value="ECO:0007669"/>
    <property type="project" value="InterPro"/>
</dbReference>